<dbReference type="InterPro" id="IPR040676">
    <property type="entry name" value="DUF5641"/>
</dbReference>
<feature type="region of interest" description="Disordered" evidence="1">
    <location>
        <begin position="93"/>
        <end position="123"/>
    </location>
</feature>
<dbReference type="AlphaFoldDB" id="A0A8B6CUR2"/>
<feature type="compositionally biased region" description="Basic residues" evidence="1">
    <location>
        <begin position="114"/>
        <end position="123"/>
    </location>
</feature>
<organism evidence="3 4">
    <name type="scientific">Mytilus galloprovincialis</name>
    <name type="common">Mediterranean mussel</name>
    <dbReference type="NCBI Taxonomy" id="29158"/>
    <lineage>
        <taxon>Eukaryota</taxon>
        <taxon>Metazoa</taxon>
        <taxon>Spiralia</taxon>
        <taxon>Lophotrochozoa</taxon>
        <taxon>Mollusca</taxon>
        <taxon>Bivalvia</taxon>
        <taxon>Autobranchia</taxon>
        <taxon>Pteriomorphia</taxon>
        <taxon>Mytilida</taxon>
        <taxon>Mytiloidea</taxon>
        <taxon>Mytilidae</taxon>
        <taxon>Mytilinae</taxon>
        <taxon>Mytilus</taxon>
    </lineage>
</organism>
<evidence type="ECO:0000313" key="4">
    <source>
        <dbReference type="Proteomes" id="UP000596742"/>
    </source>
</evidence>
<dbReference type="Pfam" id="PF18701">
    <property type="entry name" value="DUF5641"/>
    <property type="match status" value="1"/>
</dbReference>
<comment type="caution">
    <text evidence="3">The sequence shown here is derived from an EMBL/GenBank/DDBJ whole genome shotgun (WGS) entry which is preliminary data.</text>
</comment>
<name>A0A8B6CUR2_MYTGA</name>
<keyword evidence="4" id="KW-1185">Reference proteome</keyword>
<reference evidence="3" key="1">
    <citation type="submission" date="2018-11" db="EMBL/GenBank/DDBJ databases">
        <authorList>
            <person name="Alioto T."/>
            <person name="Alioto T."/>
        </authorList>
    </citation>
    <scope>NUCLEOTIDE SEQUENCE</scope>
</reference>
<evidence type="ECO:0000256" key="1">
    <source>
        <dbReference type="SAM" id="MobiDB-lite"/>
    </source>
</evidence>
<dbReference type="EMBL" id="UYJE01002323">
    <property type="protein sequence ID" value="VDI09705.1"/>
    <property type="molecule type" value="Genomic_DNA"/>
</dbReference>
<protein>
    <recommendedName>
        <fullName evidence="2">DUF5641 domain-containing protein</fullName>
    </recommendedName>
</protein>
<sequence length="142" mass="16404">MCTQTNFINTTLHQSEYLTSLREFHKTKNEQSIQIGDIVQIHNESPRVNWKLGIVNELIRGNDGHVRAARIQTSNGETSRPIVKLFPLEVSGTHSDATSDHIDEQHEDTIQRSTRPKRNASIKAREKIRKWITNVDENYEED</sequence>
<proteinExistence type="predicted"/>
<feature type="compositionally biased region" description="Basic and acidic residues" evidence="1">
    <location>
        <begin position="97"/>
        <end position="110"/>
    </location>
</feature>
<dbReference type="Proteomes" id="UP000596742">
    <property type="component" value="Unassembled WGS sequence"/>
</dbReference>
<accession>A0A8B6CUR2</accession>
<gene>
    <name evidence="3" type="ORF">MGAL_10B051908</name>
</gene>
<dbReference type="OrthoDB" id="6153979at2759"/>
<feature type="domain" description="DUF5641" evidence="2">
    <location>
        <begin position="14"/>
        <end position="88"/>
    </location>
</feature>
<evidence type="ECO:0000259" key="2">
    <source>
        <dbReference type="Pfam" id="PF18701"/>
    </source>
</evidence>
<evidence type="ECO:0000313" key="3">
    <source>
        <dbReference type="EMBL" id="VDI09705.1"/>
    </source>
</evidence>